<accession>A0A345IME5</accession>
<protein>
    <submittedName>
        <fullName evidence="1">GrpB family protein</fullName>
    </submittedName>
</protein>
<dbReference type="PANTHER" id="PTHR34822">
    <property type="entry name" value="GRPB DOMAIN PROTEIN (AFU_ORTHOLOGUE AFUA_1G01530)"/>
    <property type="match status" value="1"/>
</dbReference>
<dbReference type="Gene3D" id="3.30.460.10">
    <property type="entry name" value="Beta Polymerase, domain 2"/>
    <property type="match status" value="1"/>
</dbReference>
<keyword evidence="1" id="KW-0614">Plasmid</keyword>
<dbReference type="InterPro" id="IPR007344">
    <property type="entry name" value="GrpB/CoaE"/>
</dbReference>
<dbReference type="InterPro" id="IPR043519">
    <property type="entry name" value="NT_sf"/>
</dbReference>
<gene>
    <name evidence="1" type="ORF">DVJ83_17265</name>
</gene>
<dbReference type="EMBL" id="CP031163">
    <property type="protein sequence ID" value="AXH00868.1"/>
    <property type="molecule type" value="Genomic_DNA"/>
</dbReference>
<dbReference type="Pfam" id="PF04229">
    <property type="entry name" value="GrpB"/>
    <property type="match status" value="1"/>
</dbReference>
<reference evidence="1 2" key="1">
    <citation type="submission" date="2018-07" db="EMBL/GenBank/DDBJ databases">
        <title>Complete Genome and Methylome Analysis of Deinococcus wulumuqiensis NEB 479.</title>
        <authorList>
            <person name="Fomenkov A."/>
            <person name="Luyten Y."/>
            <person name="Vincze T."/>
            <person name="Anton B.P."/>
            <person name="Clark T."/>
            <person name="Roberts R.J."/>
            <person name="Morgan R.D."/>
        </authorList>
    </citation>
    <scope>NUCLEOTIDE SEQUENCE [LARGE SCALE GENOMIC DNA]</scope>
    <source>
        <strain evidence="1 2">NEB 479</strain>
        <plasmid evidence="2">Plasmid pdrdi</plasmid>
    </source>
</reference>
<sequence>MEDSCMQLVSSKDIEWKRRYHAHYVRLTEIWPNAYVEHIGSTAIGGIQSKDVVDILVGVQPMDIEITSSQLINAGYMKEGARAGHIWLCWPNPESRDSVVHVVEMNGAQWQARLAFRDALRANPVLAKEYESLKIAIAQTTDDWGEYTQNKAQFVTTVLKNVTRG</sequence>
<dbReference type="Proteomes" id="UP000253744">
    <property type="component" value="Plasmid pDrdI"/>
</dbReference>
<organism evidence="1 2">
    <name type="scientific">Deinococcus wulumuqiensis</name>
    <dbReference type="NCBI Taxonomy" id="980427"/>
    <lineage>
        <taxon>Bacteria</taxon>
        <taxon>Thermotogati</taxon>
        <taxon>Deinococcota</taxon>
        <taxon>Deinococci</taxon>
        <taxon>Deinococcales</taxon>
        <taxon>Deinococcaceae</taxon>
        <taxon>Deinococcus</taxon>
    </lineage>
</organism>
<dbReference type="AlphaFoldDB" id="A0A345IME5"/>
<proteinExistence type="predicted"/>
<dbReference type="SUPFAM" id="SSF81301">
    <property type="entry name" value="Nucleotidyltransferase"/>
    <property type="match status" value="1"/>
</dbReference>
<geneLocation type="plasmid" evidence="2">
    <name>pdrdi</name>
</geneLocation>
<dbReference type="KEGG" id="dwu:DVJ83_17265"/>
<name>A0A345IME5_9DEIO</name>
<dbReference type="PANTHER" id="PTHR34822:SF1">
    <property type="entry name" value="GRPB FAMILY PROTEIN"/>
    <property type="match status" value="1"/>
</dbReference>
<evidence type="ECO:0000313" key="1">
    <source>
        <dbReference type="EMBL" id="AXH00868.1"/>
    </source>
</evidence>
<evidence type="ECO:0000313" key="2">
    <source>
        <dbReference type="Proteomes" id="UP000253744"/>
    </source>
</evidence>